<keyword evidence="9 12" id="KW-0472">Membrane</keyword>
<feature type="transmembrane region" description="Helical" evidence="12">
    <location>
        <begin position="6"/>
        <end position="24"/>
    </location>
</feature>
<evidence type="ECO:0000256" key="5">
    <source>
        <dbReference type="ARBA" id="ARBA00022692"/>
    </source>
</evidence>
<dbReference type="CDD" id="cd10326">
    <property type="entry name" value="SLC5sbd_NIS-like"/>
    <property type="match status" value="1"/>
</dbReference>
<reference key="1">
    <citation type="submission" date="2010-11" db="EMBL/GenBank/DDBJ databases">
        <title>The complete genome of Paludibacter propionicigenes DSM 17365.</title>
        <authorList>
            <consortium name="US DOE Joint Genome Institute (JGI-PGF)"/>
            <person name="Lucas S."/>
            <person name="Copeland A."/>
            <person name="Lapidus A."/>
            <person name="Bruce D."/>
            <person name="Goodwin L."/>
            <person name="Pitluck S."/>
            <person name="Kyrpides N."/>
            <person name="Mavromatis K."/>
            <person name="Ivanova N."/>
            <person name="Munk A.C."/>
            <person name="Brettin T."/>
            <person name="Detter J.C."/>
            <person name="Han C."/>
            <person name="Tapia R."/>
            <person name="Land M."/>
            <person name="Hauser L."/>
            <person name="Markowitz V."/>
            <person name="Cheng J.-F."/>
            <person name="Hugenholtz P."/>
            <person name="Woyke T."/>
            <person name="Wu D."/>
            <person name="Gronow S."/>
            <person name="Wellnitz S."/>
            <person name="Brambilla E."/>
            <person name="Klenk H.-P."/>
            <person name="Eisen J.A."/>
        </authorList>
    </citation>
    <scope>NUCLEOTIDE SEQUENCE</scope>
    <source>
        <strain>WB4</strain>
    </source>
</reference>
<feature type="transmembrane region" description="Helical" evidence="12">
    <location>
        <begin position="153"/>
        <end position="170"/>
    </location>
</feature>
<dbReference type="STRING" id="694427.Palpr_1073"/>
<sequence length="485" mass="54538">MSGISILLIIVVYFSALWLISYIVGRKSTDNDAFFLGNRKSPWWVVAIGMLGSSISGVSFVSVPGWVGSTQFTYMQMVFGFFFGYLIIANVLLPLYYRLNLTSIYTYLEQRFGTYTYKTGASFFLLSRTVGSGVRLYMVILILQYIIFDSWHVPFVVTATVAVFLIWLYTHQSGIKTIVWTDTLQTVCLISALILLVFQVSKQLDMNLSEFSTRLINGGHARMFVFDDWHSKQNFFKQFFSGIFIAIVMTGLDQDMMQKNLTCKSLRDAKKNMYWYGFSFVPLNLLFLTLGAMLLMLAAKNNITLPASSDDILPLFATQYLGPVVTFLFVIGIIAATFASSDSALASLTTSFAVDILGVQRNTPRVAERKRRFTHIGVSVLFVLIILVFKAVNNKSIIDAIYTIASYTYGPLLGMFAFGLFTKRPVRDKLVPYVAVASPLLCFGLNLLTSTLFKYPLGYELLMINGLITFAGMWMVSDKQLIIDN</sequence>
<feature type="transmembrane region" description="Helical" evidence="12">
    <location>
        <begin position="404"/>
        <end position="421"/>
    </location>
</feature>
<evidence type="ECO:0000256" key="11">
    <source>
        <dbReference type="RuleBase" id="RU362091"/>
    </source>
</evidence>
<feature type="transmembrane region" description="Helical" evidence="12">
    <location>
        <begin position="319"/>
        <end position="339"/>
    </location>
</feature>
<keyword evidence="14" id="KW-1185">Reference proteome</keyword>
<evidence type="ECO:0000256" key="6">
    <source>
        <dbReference type="ARBA" id="ARBA00022989"/>
    </source>
</evidence>
<feature type="transmembrane region" description="Helical" evidence="12">
    <location>
        <begin position="373"/>
        <end position="392"/>
    </location>
</feature>
<keyword evidence="7" id="KW-0915">Sodium</keyword>
<dbReference type="eggNOG" id="COG0591">
    <property type="taxonomic scope" value="Bacteria"/>
</dbReference>
<proteinExistence type="inferred from homology"/>
<dbReference type="PROSITE" id="PS50283">
    <property type="entry name" value="NA_SOLUT_SYMP_3"/>
    <property type="match status" value="1"/>
</dbReference>
<dbReference type="KEGG" id="ppn:Palpr_1073"/>
<dbReference type="Pfam" id="PF00474">
    <property type="entry name" value="SSF"/>
    <property type="match status" value="1"/>
</dbReference>
<feature type="transmembrane region" description="Helical" evidence="12">
    <location>
        <begin position="44"/>
        <end position="67"/>
    </location>
</feature>
<dbReference type="PANTHER" id="PTHR42985">
    <property type="entry name" value="SODIUM-COUPLED MONOCARBOXYLATE TRANSPORTER"/>
    <property type="match status" value="1"/>
</dbReference>
<organism evidence="13 14">
    <name type="scientific">Paludibacter propionicigenes (strain DSM 17365 / JCM 13257 / WB4)</name>
    <dbReference type="NCBI Taxonomy" id="694427"/>
    <lineage>
        <taxon>Bacteria</taxon>
        <taxon>Pseudomonadati</taxon>
        <taxon>Bacteroidota</taxon>
        <taxon>Bacteroidia</taxon>
        <taxon>Bacteroidales</taxon>
        <taxon>Paludibacteraceae</taxon>
        <taxon>Paludibacter</taxon>
    </lineage>
</organism>
<feature type="transmembrane region" description="Helical" evidence="12">
    <location>
        <begin position="235"/>
        <end position="252"/>
    </location>
</feature>
<evidence type="ECO:0000256" key="4">
    <source>
        <dbReference type="ARBA" id="ARBA00022475"/>
    </source>
</evidence>
<evidence type="ECO:0000256" key="2">
    <source>
        <dbReference type="ARBA" id="ARBA00006434"/>
    </source>
</evidence>
<evidence type="ECO:0000256" key="7">
    <source>
        <dbReference type="ARBA" id="ARBA00023053"/>
    </source>
</evidence>
<name>E4T3C8_PALPW</name>
<feature type="transmembrane region" description="Helical" evidence="12">
    <location>
        <begin position="120"/>
        <end position="147"/>
    </location>
</feature>
<comment type="subcellular location">
    <subcellularLocation>
        <location evidence="1">Cell membrane</location>
        <topology evidence="1">Multi-pass membrane protein</topology>
    </subcellularLocation>
</comment>
<dbReference type="AlphaFoldDB" id="E4T3C8"/>
<feature type="transmembrane region" description="Helical" evidence="12">
    <location>
        <begin position="273"/>
        <end position="299"/>
    </location>
</feature>
<evidence type="ECO:0000256" key="1">
    <source>
        <dbReference type="ARBA" id="ARBA00004651"/>
    </source>
</evidence>
<reference evidence="13 14" key="2">
    <citation type="journal article" date="2011" name="Stand. Genomic Sci.">
        <title>Complete genome sequence of Paludibacter propionicigenes type strain (WB4).</title>
        <authorList>
            <person name="Gronow S."/>
            <person name="Munk C."/>
            <person name="Lapidus A."/>
            <person name="Nolan M."/>
            <person name="Lucas S."/>
            <person name="Hammon N."/>
            <person name="Deshpande S."/>
            <person name="Cheng J.F."/>
            <person name="Tapia R."/>
            <person name="Han C."/>
            <person name="Goodwin L."/>
            <person name="Pitluck S."/>
            <person name="Liolios K."/>
            <person name="Ivanova N."/>
            <person name="Mavromatis K."/>
            <person name="Mikhailova N."/>
            <person name="Pati A."/>
            <person name="Chen A."/>
            <person name="Palaniappan K."/>
            <person name="Land M."/>
            <person name="Hauser L."/>
            <person name="Chang Y.J."/>
            <person name="Jeffries C.D."/>
            <person name="Brambilla E."/>
            <person name="Rohde M."/>
            <person name="Goker M."/>
            <person name="Detter J.C."/>
            <person name="Woyke T."/>
            <person name="Bristow J."/>
            <person name="Eisen J.A."/>
            <person name="Markowitz V."/>
            <person name="Hugenholtz P."/>
            <person name="Kyrpides N.C."/>
            <person name="Klenk H.P."/>
        </authorList>
    </citation>
    <scope>NUCLEOTIDE SEQUENCE [LARGE SCALE GENOMIC DNA]</scope>
    <source>
        <strain evidence="14">DSM 17365 / JCM 13257 / WB4</strain>
    </source>
</reference>
<dbReference type="EMBL" id="CP002345">
    <property type="protein sequence ID" value="ADQ79222.1"/>
    <property type="molecule type" value="Genomic_DNA"/>
</dbReference>
<dbReference type="InterPro" id="IPR001734">
    <property type="entry name" value="Na/solute_symporter"/>
</dbReference>
<feature type="transmembrane region" description="Helical" evidence="12">
    <location>
        <begin position="79"/>
        <end position="99"/>
    </location>
</feature>
<evidence type="ECO:0000256" key="9">
    <source>
        <dbReference type="ARBA" id="ARBA00023136"/>
    </source>
</evidence>
<dbReference type="GO" id="GO:0006814">
    <property type="term" value="P:sodium ion transport"/>
    <property type="evidence" value="ECO:0007669"/>
    <property type="project" value="UniProtKB-KW"/>
</dbReference>
<dbReference type="OrthoDB" id="891563at2"/>
<feature type="transmembrane region" description="Helical" evidence="12">
    <location>
        <begin position="459"/>
        <end position="476"/>
    </location>
</feature>
<dbReference type="Gene3D" id="1.20.1730.10">
    <property type="entry name" value="Sodium/glucose cotransporter"/>
    <property type="match status" value="1"/>
</dbReference>
<keyword evidence="8" id="KW-0406">Ion transport</keyword>
<evidence type="ECO:0000256" key="8">
    <source>
        <dbReference type="ARBA" id="ARBA00023065"/>
    </source>
</evidence>
<protein>
    <submittedName>
        <fullName evidence="13">Na+/solute symporter</fullName>
    </submittedName>
</protein>
<evidence type="ECO:0000313" key="14">
    <source>
        <dbReference type="Proteomes" id="UP000008718"/>
    </source>
</evidence>
<dbReference type="RefSeq" id="WP_013444591.1">
    <property type="nucleotide sequence ID" value="NC_014734.1"/>
</dbReference>
<evidence type="ECO:0000256" key="10">
    <source>
        <dbReference type="ARBA" id="ARBA00023201"/>
    </source>
</evidence>
<keyword evidence="10" id="KW-0739">Sodium transport</keyword>
<accession>E4T3C8</accession>
<feature type="transmembrane region" description="Helical" evidence="12">
    <location>
        <begin position="177"/>
        <end position="198"/>
    </location>
</feature>
<comment type="similarity">
    <text evidence="2 11">Belongs to the sodium:solute symporter (SSF) (TC 2.A.21) family.</text>
</comment>
<keyword evidence="4" id="KW-1003">Cell membrane</keyword>
<evidence type="ECO:0000313" key="13">
    <source>
        <dbReference type="EMBL" id="ADQ79222.1"/>
    </source>
</evidence>
<keyword evidence="6 12" id="KW-1133">Transmembrane helix</keyword>
<dbReference type="GO" id="GO:0005886">
    <property type="term" value="C:plasma membrane"/>
    <property type="evidence" value="ECO:0007669"/>
    <property type="project" value="UniProtKB-SubCell"/>
</dbReference>
<evidence type="ECO:0000256" key="3">
    <source>
        <dbReference type="ARBA" id="ARBA00022448"/>
    </source>
</evidence>
<keyword evidence="3" id="KW-0813">Transport</keyword>
<dbReference type="PANTHER" id="PTHR42985:SF47">
    <property type="entry name" value="INTEGRAL MEMBRANE TRANSPORT PROTEIN"/>
    <property type="match status" value="1"/>
</dbReference>
<gene>
    <name evidence="13" type="ordered locus">Palpr_1073</name>
</gene>
<dbReference type="InterPro" id="IPR038377">
    <property type="entry name" value="Na/Glc_symporter_sf"/>
</dbReference>
<dbReference type="HOGENOM" id="CLU_018808_11_4_10"/>
<feature type="transmembrane region" description="Helical" evidence="12">
    <location>
        <begin position="433"/>
        <end position="453"/>
    </location>
</feature>
<dbReference type="InterPro" id="IPR051163">
    <property type="entry name" value="Sodium:Solute_Symporter_SSF"/>
</dbReference>
<keyword evidence="5 12" id="KW-0812">Transmembrane</keyword>
<evidence type="ECO:0000256" key="12">
    <source>
        <dbReference type="SAM" id="Phobius"/>
    </source>
</evidence>
<dbReference type="Proteomes" id="UP000008718">
    <property type="component" value="Chromosome"/>
</dbReference>
<dbReference type="GO" id="GO:0015293">
    <property type="term" value="F:symporter activity"/>
    <property type="evidence" value="ECO:0007669"/>
    <property type="project" value="TreeGrafter"/>
</dbReference>